<comment type="caution">
    <text evidence="1">The sequence shown here is derived from an EMBL/GenBank/DDBJ whole genome shotgun (WGS) entry which is preliminary data.</text>
</comment>
<name>A0AAU9L8C6_9STRA</name>
<evidence type="ECO:0000313" key="2">
    <source>
        <dbReference type="Proteomes" id="UP001160483"/>
    </source>
</evidence>
<proteinExistence type="predicted"/>
<reference evidence="1" key="1">
    <citation type="submission" date="2021-11" db="EMBL/GenBank/DDBJ databases">
        <authorList>
            <person name="Islam A."/>
            <person name="Islam S."/>
            <person name="Flora M.S."/>
            <person name="Rahman M."/>
            <person name="Ziaur R.M."/>
            <person name="Epstein J.H."/>
            <person name="Hassan M."/>
            <person name="Klassen M."/>
            <person name="Woodard K."/>
            <person name="Webb A."/>
            <person name="Webby R.J."/>
            <person name="El Zowalaty M.E."/>
        </authorList>
    </citation>
    <scope>NUCLEOTIDE SEQUENCE</scope>
    <source>
        <strain evidence="1">Pbs3</strain>
    </source>
</reference>
<evidence type="ECO:0000313" key="1">
    <source>
        <dbReference type="EMBL" id="CAH0480864.1"/>
    </source>
</evidence>
<sequence length="284" mass="31835">MSAVTWCSSWSLSTDVDDDSTVQLLSESNASISLQPFRLICPKVDVSVPCQLSLLWTQQPLCCAQLQLQVQCSARHVELYAEGTRCNLLGEQQKGEVYLGTFRGTKQSSEPQLFAMSPFLKSDQDCTVLKSLQALRIKFVSLIGDKRVLYLQEFRCMYVRTEPVAEVSSSTAGLTAKIAEFGLDEGSDAAPDVRVFLKGFQETLEREMETKIARVIDAKMSTLTQRLALSEQAILRLHKKMNTKEADVQESLNQIQQKLLQLEVQLSLFSVAKEAEQKKKNDLD</sequence>
<dbReference type="EMBL" id="CAKKTJ010000326">
    <property type="protein sequence ID" value="CAH0480864.1"/>
    <property type="molecule type" value="Genomic_DNA"/>
</dbReference>
<dbReference type="Proteomes" id="UP001160483">
    <property type="component" value="Unassembled WGS sequence"/>
</dbReference>
<organism evidence="1 2">
    <name type="scientific">Peronospora belbahrii</name>
    <dbReference type="NCBI Taxonomy" id="622444"/>
    <lineage>
        <taxon>Eukaryota</taxon>
        <taxon>Sar</taxon>
        <taxon>Stramenopiles</taxon>
        <taxon>Oomycota</taxon>
        <taxon>Peronosporomycetes</taxon>
        <taxon>Peronosporales</taxon>
        <taxon>Peronosporaceae</taxon>
        <taxon>Peronospora</taxon>
    </lineage>
</organism>
<gene>
    <name evidence="1" type="ORF">PBS003_LOCUS7478</name>
</gene>
<dbReference type="AlphaFoldDB" id="A0AAU9L8C6"/>
<accession>A0AAU9L8C6</accession>
<protein>
    <submittedName>
        <fullName evidence="1">Uncharacterized protein</fullName>
    </submittedName>
</protein>